<protein>
    <recommendedName>
        <fullName evidence="9">TRAP transporter small permease protein</fullName>
    </recommendedName>
</protein>
<comment type="subunit">
    <text evidence="9">The complex comprises the extracytoplasmic solute receptor protein and the two transmembrane proteins.</text>
</comment>
<dbReference type="InterPro" id="IPR007387">
    <property type="entry name" value="TRAP_DctQ"/>
</dbReference>
<feature type="transmembrane region" description="Helical" evidence="9">
    <location>
        <begin position="131"/>
        <end position="150"/>
    </location>
</feature>
<comment type="similarity">
    <text evidence="8 9">Belongs to the TRAP transporter small permease family.</text>
</comment>
<keyword evidence="3" id="KW-1003">Cell membrane</keyword>
<comment type="subcellular location">
    <subcellularLocation>
        <location evidence="1 9">Cell inner membrane</location>
        <topology evidence="1 9">Multi-pass membrane protein</topology>
    </subcellularLocation>
</comment>
<evidence type="ECO:0000313" key="11">
    <source>
        <dbReference type="EMBL" id="SPF80219.1"/>
    </source>
</evidence>
<organism evidence="11 12">
    <name type="scientific">Pseudoprimorskyibacter insulae</name>
    <dbReference type="NCBI Taxonomy" id="1695997"/>
    <lineage>
        <taxon>Bacteria</taxon>
        <taxon>Pseudomonadati</taxon>
        <taxon>Pseudomonadota</taxon>
        <taxon>Alphaproteobacteria</taxon>
        <taxon>Rhodobacterales</taxon>
        <taxon>Paracoccaceae</taxon>
        <taxon>Pseudoprimorskyibacter</taxon>
    </lineage>
</organism>
<evidence type="ECO:0000256" key="8">
    <source>
        <dbReference type="ARBA" id="ARBA00038436"/>
    </source>
</evidence>
<evidence type="ECO:0000256" key="3">
    <source>
        <dbReference type="ARBA" id="ARBA00022475"/>
    </source>
</evidence>
<feature type="transmembrane region" description="Helical" evidence="9">
    <location>
        <begin position="85"/>
        <end position="110"/>
    </location>
</feature>
<dbReference type="PANTHER" id="PTHR35011">
    <property type="entry name" value="2,3-DIKETO-L-GULONATE TRAP TRANSPORTER SMALL PERMEASE PROTEIN YIAM"/>
    <property type="match status" value="1"/>
</dbReference>
<dbReference type="Proteomes" id="UP000244904">
    <property type="component" value="Unassembled WGS sequence"/>
</dbReference>
<dbReference type="InterPro" id="IPR055348">
    <property type="entry name" value="DctQ"/>
</dbReference>
<evidence type="ECO:0000256" key="5">
    <source>
        <dbReference type="ARBA" id="ARBA00022692"/>
    </source>
</evidence>
<evidence type="ECO:0000313" key="12">
    <source>
        <dbReference type="Proteomes" id="UP000244904"/>
    </source>
</evidence>
<reference evidence="12" key="1">
    <citation type="submission" date="2018-03" db="EMBL/GenBank/DDBJ databases">
        <authorList>
            <person name="Rodrigo-Torres L."/>
            <person name="Arahal R. D."/>
            <person name="Lucena T."/>
        </authorList>
    </citation>
    <scope>NUCLEOTIDE SEQUENCE [LARGE SCALE GENOMIC DNA]</scope>
    <source>
        <strain evidence="12">CECT 8871</strain>
    </source>
</reference>
<comment type="function">
    <text evidence="9">Part of the tripartite ATP-independent periplasmic (TRAP) transport system.</text>
</comment>
<keyword evidence="5 9" id="KW-0812">Transmembrane</keyword>
<evidence type="ECO:0000256" key="4">
    <source>
        <dbReference type="ARBA" id="ARBA00022519"/>
    </source>
</evidence>
<keyword evidence="4 9" id="KW-0997">Cell inner membrane</keyword>
<evidence type="ECO:0000256" key="1">
    <source>
        <dbReference type="ARBA" id="ARBA00004429"/>
    </source>
</evidence>
<keyword evidence="12" id="KW-1185">Reference proteome</keyword>
<evidence type="ECO:0000256" key="6">
    <source>
        <dbReference type="ARBA" id="ARBA00022989"/>
    </source>
</evidence>
<feature type="domain" description="Tripartite ATP-independent periplasmic transporters DctQ component" evidence="10">
    <location>
        <begin position="28"/>
        <end position="149"/>
    </location>
</feature>
<feature type="transmembrane region" description="Helical" evidence="9">
    <location>
        <begin position="12"/>
        <end position="33"/>
    </location>
</feature>
<accession>A0A2R8AWG6</accession>
<keyword evidence="6 9" id="KW-1133">Transmembrane helix</keyword>
<evidence type="ECO:0000256" key="2">
    <source>
        <dbReference type="ARBA" id="ARBA00022448"/>
    </source>
</evidence>
<gene>
    <name evidence="11" type="ORF">PRI8871_02025</name>
</gene>
<dbReference type="EMBL" id="OMOJ01000003">
    <property type="protein sequence ID" value="SPF80219.1"/>
    <property type="molecule type" value="Genomic_DNA"/>
</dbReference>
<dbReference type="OrthoDB" id="7854755at2"/>
<evidence type="ECO:0000259" key="10">
    <source>
        <dbReference type="Pfam" id="PF04290"/>
    </source>
</evidence>
<keyword evidence="7 9" id="KW-0472">Membrane</keyword>
<comment type="caution">
    <text evidence="9">Lacks conserved residue(s) required for the propagation of feature annotation.</text>
</comment>
<keyword evidence="2 9" id="KW-0813">Transport</keyword>
<evidence type="ECO:0000256" key="7">
    <source>
        <dbReference type="ARBA" id="ARBA00023136"/>
    </source>
</evidence>
<evidence type="ECO:0000256" key="9">
    <source>
        <dbReference type="RuleBase" id="RU369079"/>
    </source>
</evidence>
<dbReference type="GO" id="GO:0005886">
    <property type="term" value="C:plasma membrane"/>
    <property type="evidence" value="ECO:0007669"/>
    <property type="project" value="UniProtKB-SubCell"/>
</dbReference>
<proteinExistence type="inferred from homology"/>
<name>A0A2R8AWG6_9RHOB</name>
<sequence>MLASLDKVADRLISLSALIGTLGLLTEVVIIMIDVVGRYFGAPLRGAQDITQMGLVLIVFGGMALCDRVGGHINVDLFEKKFPPTVIWLGDFISAWLGAIIFAAIAVYVLESAALSRMLNLATNIINLPKAWFQYFVVAACIITAFGMALRGIGLMLTGTSGKGAA</sequence>
<dbReference type="Pfam" id="PF04290">
    <property type="entry name" value="DctQ"/>
    <property type="match status" value="1"/>
</dbReference>
<dbReference type="AlphaFoldDB" id="A0A2R8AWG6"/>
<dbReference type="GO" id="GO:0022857">
    <property type="term" value="F:transmembrane transporter activity"/>
    <property type="evidence" value="ECO:0007669"/>
    <property type="project" value="UniProtKB-UniRule"/>
</dbReference>